<keyword evidence="15" id="KW-1185">Reference proteome</keyword>
<dbReference type="InterPro" id="IPR000531">
    <property type="entry name" value="Beta-barrel_TonB"/>
</dbReference>
<evidence type="ECO:0000256" key="4">
    <source>
        <dbReference type="ARBA" id="ARBA00022692"/>
    </source>
</evidence>
<dbReference type="EMBL" id="CP060139">
    <property type="protein sequence ID" value="QNR23950.1"/>
    <property type="molecule type" value="Genomic_DNA"/>
</dbReference>
<dbReference type="PANTHER" id="PTHR30069:SF29">
    <property type="entry name" value="HEMOGLOBIN AND HEMOGLOBIN-HAPTOGLOBIN-BINDING PROTEIN 1-RELATED"/>
    <property type="match status" value="1"/>
</dbReference>
<evidence type="ECO:0000259" key="12">
    <source>
        <dbReference type="Pfam" id="PF00593"/>
    </source>
</evidence>
<evidence type="ECO:0000256" key="11">
    <source>
        <dbReference type="SAM" id="SignalP"/>
    </source>
</evidence>
<dbReference type="InterPro" id="IPR037066">
    <property type="entry name" value="Plug_dom_sf"/>
</dbReference>
<dbReference type="InterPro" id="IPR008969">
    <property type="entry name" value="CarboxyPept-like_regulatory"/>
</dbReference>
<dbReference type="InterPro" id="IPR039426">
    <property type="entry name" value="TonB-dep_rcpt-like"/>
</dbReference>
<accession>A0A7H0VE02</accession>
<dbReference type="GO" id="GO:0044718">
    <property type="term" value="P:siderophore transmembrane transport"/>
    <property type="evidence" value="ECO:0007669"/>
    <property type="project" value="TreeGrafter"/>
</dbReference>
<dbReference type="Gene3D" id="2.60.40.1120">
    <property type="entry name" value="Carboxypeptidase-like, regulatory domain"/>
    <property type="match status" value="1"/>
</dbReference>
<keyword evidence="7 10" id="KW-0472">Membrane</keyword>
<feature type="domain" description="TonB-dependent receptor-like beta-barrel" evidence="12">
    <location>
        <begin position="320"/>
        <end position="761"/>
    </location>
</feature>
<evidence type="ECO:0000256" key="8">
    <source>
        <dbReference type="ARBA" id="ARBA00023170"/>
    </source>
</evidence>
<keyword evidence="6 10" id="KW-0798">TonB box</keyword>
<comment type="subcellular location">
    <subcellularLocation>
        <location evidence="1">Cell outer membrane</location>
        <topology evidence="1">Multi-pass membrane protein</topology>
    </subcellularLocation>
</comment>
<dbReference type="GO" id="GO:0015344">
    <property type="term" value="F:siderophore uptake transmembrane transporter activity"/>
    <property type="evidence" value="ECO:0007669"/>
    <property type="project" value="TreeGrafter"/>
</dbReference>
<keyword evidence="9" id="KW-0998">Cell outer membrane</keyword>
<dbReference type="GO" id="GO:0009279">
    <property type="term" value="C:cell outer membrane"/>
    <property type="evidence" value="ECO:0007669"/>
    <property type="project" value="UniProtKB-SubCell"/>
</dbReference>
<dbReference type="Pfam" id="PF13715">
    <property type="entry name" value="CarbopepD_reg_2"/>
    <property type="match status" value="1"/>
</dbReference>
<proteinExistence type="inferred from homology"/>
<dbReference type="Gene3D" id="2.170.130.10">
    <property type="entry name" value="TonB-dependent receptor, plug domain"/>
    <property type="match status" value="1"/>
</dbReference>
<dbReference type="Gene3D" id="2.40.170.20">
    <property type="entry name" value="TonB-dependent receptor, beta-barrel domain"/>
    <property type="match status" value="1"/>
</dbReference>
<dbReference type="InterPro" id="IPR012910">
    <property type="entry name" value="Plug_dom"/>
</dbReference>
<dbReference type="Pfam" id="PF00593">
    <property type="entry name" value="TonB_dep_Rec_b-barrel"/>
    <property type="match status" value="1"/>
</dbReference>
<dbReference type="SUPFAM" id="SSF49464">
    <property type="entry name" value="Carboxypeptidase regulatory domain-like"/>
    <property type="match status" value="1"/>
</dbReference>
<keyword evidence="2" id="KW-0813">Transport</keyword>
<feature type="signal peptide" evidence="11">
    <location>
        <begin position="1"/>
        <end position="20"/>
    </location>
</feature>
<evidence type="ECO:0000256" key="3">
    <source>
        <dbReference type="ARBA" id="ARBA00022452"/>
    </source>
</evidence>
<dbReference type="Proteomes" id="UP000516305">
    <property type="component" value="Chromosome"/>
</dbReference>
<dbReference type="KEGG" id="chyd:H4K34_16485"/>
<protein>
    <submittedName>
        <fullName evidence="14">TonB-dependent receptor</fullName>
    </submittedName>
</protein>
<evidence type="ECO:0000256" key="1">
    <source>
        <dbReference type="ARBA" id="ARBA00004571"/>
    </source>
</evidence>
<comment type="similarity">
    <text evidence="10">Belongs to the TonB-dependent receptor family.</text>
</comment>
<organism evidence="14 15">
    <name type="scientific">Croceimicrobium hydrocarbonivorans</name>
    <dbReference type="NCBI Taxonomy" id="2761580"/>
    <lineage>
        <taxon>Bacteria</taxon>
        <taxon>Pseudomonadati</taxon>
        <taxon>Bacteroidota</taxon>
        <taxon>Flavobacteriia</taxon>
        <taxon>Flavobacteriales</taxon>
        <taxon>Owenweeksiaceae</taxon>
        <taxon>Croceimicrobium</taxon>
    </lineage>
</organism>
<evidence type="ECO:0000313" key="15">
    <source>
        <dbReference type="Proteomes" id="UP000516305"/>
    </source>
</evidence>
<dbReference type="InterPro" id="IPR036942">
    <property type="entry name" value="Beta-barrel_TonB_sf"/>
</dbReference>
<keyword evidence="8 14" id="KW-0675">Receptor</keyword>
<reference evidence="14 15" key="1">
    <citation type="submission" date="2020-08" db="EMBL/GenBank/DDBJ databases">
        <title>Croceimicrobium hydrocarbonivorans gen. nov., sp. nov., a novel marine bacterium isolated from a bacterial consortium that degrades polyethylene terephthalate.</title>
        <authorList>
            <person name="Liu R."/>
        </authorList>
    </citation>
    <scope>NUCLEOTIDE SEQUENCE [LARGE SCALE GENOMIC DNA]</scope>
    <source>
        <strain evidence="14 15">A20-9</strain>
    </source>
</reference>
<keyword evidence="5 11" id="KW-0732">Signal</keyword>
<evidence type="ECO:0000256" key="9">
    <source>
        <dbReference type="ARBA" id="ARBA00023237"/>
    </source>
</evidence>
<evidence type="ECO:0000259" key="13">
    <source>
        <dbReference type="Pfam" id="PF07715"/>
    </source>
</evidence>
<gene>
    <name evidence="14" type="ORF">H4K34_16485</name>
</gene>
<dbReference type="AlphaFoldDB" id="A0A7H0VE02"/>
<evidence type="ECO:0000256" key="2">
    <source>
        <dbReference type="ARBA" id="ARBA00022448"/>
    </source>
</evidence>
<name>A0A7H0VE02_9FLAO</name>
<dbReference type="SUPFAM" id="SSF56935">
    <property type="entry name" value="Porins"/>
    <property type="match status" value="1"/>
</dbReference>
<sequence>MKKSILLMAYMILFGFQAQSQNLSQVLRGTVIDQESQMPLPGANVVILGTDPILGTSTDFDGKFKFEAVPLGRLQIEVSFIGYQSRVLNNIEVNSAREMVLKIELQESLSTLEEVTVKATTKNGRAQNDMIQVSGRSISMEELNRFTASFNDPALVTANYAGVSNSGSGGNEIIIRGNAPKYMQWQLDGLPISNPNHFADQGAVGGSTSALNSNLLATSDFSTGAFAPEYGNALSGVYDLQIREGNNEKLEAIFGIGLIGTDLTLEGPLAKGYDGSFLVNYRYSTATLLNDLGAIDVNGDMFFQDAAFKVVLPTKKAGRFSIFGLGGYSGFALKNATPADWETPGDDVMSGNVYEDYDKQSFLFNSGINHSIKIDDKSFLKSSIGFSLDGLEDDIWQKADSNGVGIPSFDSDMQNRTYTAATSYQRKHNNRLSYRIGSRYTLFDLDYQQAMMMPGDSSLKNTIGIQEQVGALRNYLSMKYRLSDEISLVAGLHHHHILYNNKYSVEPRFSASYQHHPKGTLRFGYGMHSSMERLNHYFAKVKQADGSYAQSNTDLDLLKAHHFVLGYDWAFSSNLKLSTEVYYQHLYQLPVANDANSYYSTINEDFNIQYVDLVNKGTGRNYGLEMTLQRFLANNYYFLINASVFDSKYTTLDGRERNTRFNGNYIVNFLAGKEWTGLGSKNNQSLGINFKAFIGGGKKVIPLLRDENGNLAVNPAQGQYWDYDKAYETDLEDIYTLTISASYKWQLKRTSHELFLNLENLSNNKGKLSEYYDANQAGKVGYTTQFGLLPNLMYRIYF</sequence>
<evidence type="ECO:0000256" key="10">
    <source>
        <dbReference type="RuleBase" id="RU003357"/>
    </source>
</evidence>
<feature type="chain" id="PRO_5028959967" evidence="11">
    <location>
        <begin position="21"/>
        <end position="798"/>
    </location>
</feature>
<evidence type="ECO:0000256" key="7">
    <source>
        <dbReference type="ARBA" id="ARBA00023136"/>
    </source>
</evidence>
<dbReference type="RefSeq" id="WP_210758487.1">
    <property type="nucleotide sequence ID" value="NZ_CP060139.1"/>
</dbReference>
<feature type="domain" description="TonB-dependent receptor plug" evidence="13">
    <location>
        <begin position="137"/>
        <end position="237"/>
    </location>
</feature>
<dbReference type="Pfam" id="PF07715">
    <property type="entry name" value="Plug"/>
    <property type="match status" value="1"/>
</dbReference>
<keyword evidence="3" id="KW-1134">Transmembrane beta strand</keyword>
<evidence type="ECO:0000256" key="5">
    <source>
        <dbReference type="ARBA" id="ARBA00022729"/>
    </source>
</evidence>
<evidence type="ECO:0000256" key="6">
    <source>
        <dbReference type="ARBA" id="ARBA00023077"/>
    </source>
</evidence>
<evidence type="ECO:0000313" key="14">
    <source>
        <dbReference type="EMBL" id="QNR23950.1"/>
    </source>
</evidence>
<dbReference type="PANTHER" id="PTHR30069">
    <property type="entry name" value="TONB-DEPENDENT OUTER MEMBRANE RECEPTOR"/>
    <property type="match status" value="1"/>
</dbReference>
<keyword evidence="4" id="KW-0812">Transmembrane</keyword>